<organism evidence="10 11">
    <name type="scientific">Candidatus Segetimicrobium genomatis</name>
    <dbReference type="NCBI Taxonomy" id="2569760"/>
    <lineage>
        <taxon>Bacteria</taxon>
        <taxon>Bacillati</taxon>
        <taxon>Candidatus Sysuimicrobiota</taxon>
        <taxon>Candidatus Sysuimicrobiia</taxon>
        <taxon>Candidatus Sysuimicrobiales</taxon>
        <taxon>Candidatus Segetimicrobiaceae</taxon>
        <taxon>Candidatus Segetimicrobium</taxon>
    </lineage>
</organism>
<dbReference type="InterPro" id="IPR003661">
    <property type="entry name" value="HisK_dim/P_dom"/>
</dbReference>
<keyword evidence="6" id="KW-0902">Two-component regulatory system</keyword>
<dbReference type="Pfam" id="PF00672">
    <property type="entry name" value="HAMP"/>
    <property type="match status" value="1"/>
</dbReference>
<dbReference type="PROSITE" id="PS50885">
    <property type="entry name" value="HAMP"/>
    <property type="match status" value="1"/>
</dbReference>
<dbReference type="EMBL" id="VBAO01000418">
    <property type="protein sequence ID" value="TMI77916.1"/>
    <property type="molecule type" value="Genomic_DNA"/>
</dbReference>
<reference evidence="10 11" key="1">
    <citation type="journal article" date="2019" name="Nat. Microbiol.">
        <title>Mediterranean grassland soil C-N compound turnover is dependent on rainfall and depth, and is mediated by genomically divergent microorganisms.</title>
        <authorList>
            <person name="Diamond S."/>
            <person name="Andeer P.F."/>
            <person name="Li Z."/>
            <person name="Crits-Christoph A."/>
            <person name="Burstein D."/>
            <person name="Anantharaman K."/>
            <person name="Lane K.R."/>
            <person name="Thomas B.C."/>
            <person name="Pan C."/>
            <person name="Northen T.R."/>
            <person name="Banfield J.F."/>
        </authorList>
    </citation>
    <scope>NUCLEOTIDE SEQUENCE [LARGE SCALE GENOMIC DNA]</scope>
    <source>
        <strain evidence="10">NP_7</strain>
    </source>
</reference>
<dbReference type="InterPro" id="IPR050428">
    <property type="entry name" value="TCS_sensor_his_kinase"/>
</dbReference>
<dbReference type="EC" id="2.7.13.3" evidence="2"/>
<sequence>MSIRTRLTVWYTGLLAVVLVALALILYALFSYFLWAHAEDGLRARAAQLASFVESSDPAHEEGTLFDLADPSVVDRFSAEGTLIQITDYHGRVVNRSRTLTAHPMASGAAVRHALDGRASLDQAVVAGVGPVLVYTAPITHRHSIIGVTQVATPEVLAPLRWLLMAVGTGVLVVAAAGGHLLASLALAPIDRITQTARAIAAGTLGRRLHLTGANDEVRRLAQAFDEMLDRIDETLARERRFTGDAAHELRTPLTILKGELEVALRRERPAAAYREAMVSMAQEVDRLVRLVEDLLVLARADEGEVPLDLRPIPVEGLVRWAEAHFRGAAQKKAIILEAEGTGSPTVLHAPRRDGPPDVGHGRRVCTGAGGRYRIRNRLRGSAPSV</sequence>
<dbReference type="CDD" id="cd00082">
    <property type="entry name" value="HisKA"/>
    <property type="match status" value="1"/>
</dbReference>
<keyword evidence="3" id="KW-0597">Phosphoprotein</keyword>
<feature type="domain" description="Histidine kinase" evidence="8">
    <location>
        <begin position="245"/>
        <end position="340"/>
    </location>
</feature>
<dbReference type="InterPro" id="IPR003660">
    <property type="entry name" value="HAMP_dom"/>
</dbReference>
<keyword evidence="7" id="KW-1133">Transmembrane helix</keyword>
<keyword evidence="4" id="KW-0808">Transferase</keyword>
<evidence type="ECO:0000259" key="9">
    <source>
        <dbReference type="PROSITE" id="PS50885"/>
    </source>
</evidence>
<evidence type="ECO:0000259" key="8">
    <source>
        <dbReference type="PROSITE" id="PS50109"/>
    </source>
</evidence>
<dbReference type="SMART" id="SM00304">
    <property type="entry name" value="HAMP"/>
    <property type="match status" value="1"/>
</dbReference>
<dbReference type="CDD" id="cd06225">
    <property type="entry name" value="HAMP"/>
    <property type="match status" value="1"/>
</dbReference>
<evidence type="ECO:0000256" key="3">
    <source>
        <dbReference type="ARBA" id="ARBA00022553"/>
    </source>
</evidence>
<comment type="catalytic activity">
    <reaction evidence="1">
        <text>ATP + protein L-histidine = ADP + protein N-phospho-L-histidine.</text>
        <dbReference type="EC" id="2.7.13.3"/>
    </reaction>
</comment>
<evidence type="ECO:0000256" key="4">
    <source>
        <dbReference type="ARBA" id="ARBA00022679"/>
    </source>
</evidence>
<dbReference type="GO" id="GO:0000155">
    <property type="term" value="F:phosphorelay sensor kinase activity"/>
    <property type="evidence" value="ECO:0007669"/>
    <property type="project" value="InterPro"/>
</dbReference>
<name>A0A537J4D6_9BACT</name>
<keyword evidence="7" id="KW-0812">Transmembrane</keyword>
<evidence type="ECO:0000313" key="10">
    <source>
        <dbReference type="EMBL" id="TMI77916.1"/>
    </source>
</evidence>
<dbReference type="Proteomes" id="UP000320048">
    <property type="component" value="Unassembled WGS sequence"/>
</dbReference>
<dbReference type="Gene3D" id="1.10.287.130">
    <property type="match status" value="1"/>
</dbReference>
<keyword evidence="5" id="KW-0418">Kinase</keyword>
<dbReference type="PANTHER" id="PTHR45436">
    <property type="entry name" value="SENSOR HISTIDINE KINASE YKOH"/>
    <property type="match status" value="1"/>
</dbReference>
<dbReference type="PROSITE" id="PS50109">
    <property type="entry name" value="HIS_KIN"/>
    <property type="match status" value="1"/>
</dbReference>
<keyword evidence="7" id="KW-0472">Membrane</keyword>
<dbReference type="InterPro" id="IPR005467">
    <property type="entry name" value="His_kinase_dom"/>
</dbReference>
<comment type="caution">
    <text evidence="10">The sequence shown here is derived from an EMBL/GenBank/DDBJ whole genome shotgun (WGS) entry which is preliminary data.</text>
</comment>
<dbReference type="GO" id="GO:0005886">
    <property type="term" value="C:plasma membrane"/>
    <property type="evidence" value="ECO:0007669"/>
    <property type="project" value="TreeGrafter"/>
</dbReference>
<dbReference type="FunFam" id="1.10.287.130:FF:000001">
    <property type="entry name" value="Two-component sensor histidine kinase"/>
    <property type="match status" value="1"/>
</dbReference>
<accession>A0A537J4D6</accession>
<dbReference type="SMART" id="SM00388">
    <property type="entry name" value="HisKA"/>
    <property type="match status" value="1"/>
</dbReference>
<evidence type="ECO:0000256" key="5">
    <source>
        <dbReference type="ARBA" id="ARBA00022777"/>
    </source>
</evidence>
<dbReference type="InterPro" id="IPR036097">
    <property type="entry name" value="HisK_dim/P_sf"/>
</dbReference>
<dbReference type="SUPFAM" id="SSF158472">
    <property type="entry name" value="HAMP domain-like"/>
    <property type="match status" value="1"/>
</dbReference>
<feature type="domain" description="HAMP" evidence="9">
    <location>
        <begin position="184"/>
        <end position="237"/>
    </location>
</feature>
<evidence type="ECO:0000313" key="11">
    <source>
        <dbReference type="Proteomes" id="UP000320048"/>
    </source>
</evidence>
<proteinExistence type="predicted"/>
<gene>
    <name evidence="10" type="ORF">E6H04_13365</name>
</gene>
<dbReference type="Gene3D" id="6.10.340.10">
    <property type="match status" value="1"/>
</dbReference>
<dbReference type="Pfam" id="PF00512">
    <property type="entry name" value="HisKA"/>
    <property type="match status" value="1"/>
</dbReference>
<evidence type="ECO:0000256" key="1">
    <source>
        <dbReference type="ARBA" id="ARBA00000085"/>
    </source>
</evidence>
<protein>
    <recommendedName>
        <fullName evidence="2">histidine kinase</fullName>
        <ecNumber evidence="2">2.7.13.3</ecNumber>
    </recommendedName>
</protein>
<dbReference type="AlphaFoldDB" id="A0A537J4D6"/>
<dbReference type="SUPFAM" id="SSF47384">
    <property type="entry name" value="Homodimeric domain of signal transducing histidine kinase"/>
    <property type="match status" value="1"/>
</dbReference>
<evidence type="ECO:0000256" key="7">
    <source>
        <dbReference type="SAM" id="Phobius"/>
    </source>
</evidence>
<evidence type="ECO:0000256" key="2">
    <source>
        <dbReference type="ARBA" id="ARBA00012438"/>
    </source>
</evidence>
<dbReference type="PANTHER" id="PTHR45436:SF5">
    <property type="entry name" value="SENSOR HISTIDINE KINASE TRCS"/>
    <property type="match status" value="1"/>
</dbReference>
<evidence type="ECO:0000256" key="6">
    <source>
        <dbReference type="ARBA" id="ARBA00023012"/>
    </source>
</evidence>
<feature type="transmembrane region" description="Helical" evidence="7">
    <location>
        <begin position="12"/>
        <end position="35"/>
    </location>
</feature>